<keyword evidence="2" id="KW-1185">Reference proteome</keyword>
<name>C3XDU1_9HELI</name>
<dbReference type="EMBL" id="ACDN02000005">
    <property type="protein sequence ID" value="EEO23180.1"/>
    <property type="molecule type" value="Genomic_DNA"/>
</dbReference>
<evidence type="ECO:0008006" key="3">
    <source>
        <dbReference type="Google" id="ProtNLM"/>
    </source>
</evidence>
<dbReference type="AlphaFoldDB" id="C3XDU1"/>
<proteinExistence type="predicted"/>
<dbReference type="OrthoDB" id="164285at2"/>
<organism evidence="1 2">
    <name type="scientific">Helicobacter bilis ATCC 43879</name>
    <dbReference type="NCBI Taxonomy" id="613026"/>
    <lineage>
        <taxon>Bacteria</taxon>
        <taxon>Pseudomonadati</taxon>
        <taxon>Campylobacterota</taxon>
        <taxon>Epsilonproteobacteria</taxon>
        <taxon>Campylobacterales</taxon>
        <taxon>Helicobacteraceae</taxon>
        <taxon>Helicobacter</taxon>
    </lineage>
</organism>
<reference evidence="1 2" key="1">
    <citation type="journal article" date="2014" name="Genome Announc.">
        <title>Draft genome sequences of six enterohepatic helicobacter species isolated from humans and one from rhesus macaques.</title>
        <authorList>
            <person name="Shen Z."/>
            <person name="Sheh A."/>
            <person name="Young S.K."/>
            <person name="Abouelliel A."/>
            <person name="Ward D.V."/>
            <person name="Earl A.M."/>
            <person name="Fox J.G."/>
        </authorList>
    </citation>
    <scope>NUCLEOTIDE SEQUENCE [LARGE SCALE GENOMIC DNA]</scope>
    <source>
        <strain evidence="1 2">ATCC 43879</strain>
    </source>
</reference>
<dbReference type="Proteomes" id="UP000005085">
    <property type="component" value="Unassembled WGS sequence"/>
</dbReference>
<evidence type="ECO:0000313" key="2">
    <source>
        <dbReference type="Proteomes" id="UP000005085"/>
    </source>
</evidence>
<sequence>MKQTQNDTHPLESLLQQYCPNGVEFKEFRELLQYEWPTKHIVKDTSYCDEYEMPVLTAGASFILGYTNETSGIYQASEEQPCIIFDDFTTSLYHKKQNPHIQITQGNRTHYIHTLIDML</sequence>
<gene>
    <name evidence="1" type="ORF">HRAG_00237</name>
</gene>
<dbReference type="REBASE" id="94781">
    <property type="entry name" value="S.Hbi43879ORF235P"/>
</dbReference>
<dbReference type="eggNOG" id="COG0732">
    <property type="taxonomic scope" value="Bacteria"/>
</dbReference>
<protein>
    <recommendedName>
        <fullName evidence="3">Type I restriction modification DNA specificity domain-containing protein</fullName>
    </recommendedName>
</protein>
<evidence type="ECO:0000313" key="1">
    <source>
        <dbReference type="EMBL" id="EEO23180.1"/>
    </source>
</evidence>
<accession>C3XDU1</accession>
<dbReference type="RefSeq" id="WP_005216872.1">
    <property type="nucleotide sequence ID" value="NZ_KI392032.1"/>
</dbReference>
<comment type="caution">
    <text evidence="1">The sequence shown here is derived from an EMBL/GenBank/DDBJ whole genome shotgun (WGS) entry which is preliminary data.</text>
</comment>
<dbReference type="HOGENOM" id="CLU_2058113_0_0_7"/>